<evidence type="ECO:0000313" key="2">
    <source>
        <dbReference type="EMBL" id="CAK9087467.1"/>
    </source>
</evidence>
<evidence type="ECO:0000313" key="3">
    <source>
        <dbReference type="Proteomes" id="UP001642484"/>
    </source>
</evidence>
<keyword evidence="3" id="KW-1185">Reference proteome</keyword>
<keyword evidence="1" id="KW-0732">Signal</keyword>
<reference evidence="2 3" key="1">
    <citation type="submission" date="2024-02" db="EMBL/GenBank/DDBJ databases">
        <authorList>
            <person name="Chen Y."/>
            <person name="Shah S."/>
            <person name="Dougan E. K."/>
            <person name="Thang M."/>
            <person name="Chan C."/>
        </authorList>
    </citation>
    <scope>NUCLEOTIDE SEQUENCE [LARGE SCALE GENOMIC DNA]</scope>
</reference>
<sequence length="218" mass="24026">MRLLVTFLAAAGAVQPEVPWIDRHALKAAEEHEAVAQVAAESSKASHEALLSAQAALSARDAARQSRDFLSAQVDPREAIQKELDQARDWAQEARAYASHAEQTFAEMRKLPQQAVENVTKLVEEEVRREAYMAAERRAAEPTPSPEAVRVAAKTKAEEPYRQAVERAQQNVALSLAKSQRAAEAVDRLAEESQAVMSRLYLSGVEQGDPTSWTPRKT</sequence>
<feature type="chain" id="PRO_5045823925" description="DUF4398 domain-containing protein" evidence="1">
    <location>
        <begin position="17"/>
        <end position="218"/>
    </location>
</feature>
<gene>
    <name evidence="2" type="ORF">CCMP2556_LOCUS42286</name>
</gene>
<comment type="caution">
    <text evidence="2">The sequence shown here is derived from an EMBL/GenBank/DDBJ whole genome shotgun (WGS) entry which is preliminary data.</text>
</comment>
<proteinExistence type="predicted"/>
<protein>
    <recommendedName>
        <fullName evidence="4">DUF4398 domain-containing protein</fullName>
    </recommendedName>
</protein>
<accession>A0ABP0QGX4</accession>
<evidence type="ECO:0000256" key="1">
    <source>
        <dbReference type="SAM" id="SignalP"/>
    </source>
</evidence>
<name>A0ABP0QGX4_9DINO</name>
<dbReference type="EMBL" id="CAXAMN010024539">
    <property type="protein sequence ID" value="CAK9087467.1"/>
    <property type="molecule type" value="Genomic_DNA"/>
</dbReference>
<dbReference type="Proteomes" id="UP001642484">
    <property type="component" value="Unassembled WGS sequence"/>
</dbReference>
<feature type="signal peptide" evidence="1">
    <location>
        <begin position="1"/>
        <end position="16"/>
    </location>
</feature>
<evidence type="ECO:0008006" key="4">
    <source>
        <dbReference type="Google" id="ProtNLM"/>
    </source>
</evidence>
<organism evidence="2 3">
    <name type="scientific">Durusdinium trenchii</name>
    <dbReference type="NCBI Taxonomy" id="1381693"/>
    <lineage>
        <taxon>Eukaryota</taxon>
        <taxon>Sar</taxon>
        <taxon>Alveolata</taxon>
        <taxon>Dinophyceae</taxon>
        <taxon>Suessiales</taxon>
        <taxon>Symbiodiniaceae</taxon>
        <taxon>Durusdinium</taxon>
    </lineage>
</organism>